<dbReference type="PROSITE" id="PS50887">
    <property type="entry name" value="GGDEF"/>
    <property type="match status" value="1"/>
</dbReference>
<feature type="transmembrane region" description="Helical" evidence="2">
    <location>
        <begin position="212"/>
        <end position="233"/>
    </location>
</feature>
<proteinExistence type="predicted"/>
<evidence type="ECO:0000313" key="7">
    <source>
        <dbReference type="EMBL" id="MEK8052321.1"/>
    </source>
</evidence>
<comment type="caution">
    <text evidence="7">The sequence shown here is derived from an EMBL/GenBank/DDBJ whole genome shotgun (WGS) entry which is preliminary data.</text>
</comment>
<dbReference type="EMBL" id="JBBUTH010000009">
    <property type="protein sequence ID" value="MEK8052321.1"/>
    <property type="molecule type" value="Genomic_DNA"/>
</dbReference>
<keyword evidence="2" id="KW-0472">Membrane</keyword>
<feature type="region of interest" description="Disordered" evidence="1">
    <location>
        <begin position="865"/>
        <end position="900"/>
    </location>
</feature>
<dbReference type="InterPro" id="IPR000014">
    <property type="entry name" value="PAS"/>
</dbReference>
<feature type="transmembrane region" description="Helical" evidence="2">
    <location>
        <begin position="64"/>
        <end position="85"/>
    </location>
</feature>
<dbReference type="InterPro" id="IPR035919">
    <property type="entry name" value="EAL_sf"/>
</dbReference>
<dbReference type="NCBIfam" id="TIGR00254">
    <property type="entry name" value="GGDEF"/>
    <property type="match status" value="1"/>
</dbReference>
<dbReference type="CDD" id="cd00130">
    <property type="entry name" value="PAS"/>
    <property type="match status" value="1"/>
</dbReference>
<accession>A0ABU9CN65</accession>
<evidence type="ECO:0000256" key="2">
    <source>
        <dbReference type="SAM" id="Phobius"/>
    </source>
</evidence>
<feature type="transmembrane region" description="Helical" evidence="2">
    <location>
        <begin position="134"/>
        <end position="158"/>
    </location>
</feature>
<dbReference type="NCBIfam" id="TIGR00229">
    <property type="entry name" value="sensory_box"/>
    <property type="match status" value="1"/>
</dbReference>
<dbReference type="Pfam" id="PF13188">
    <property type="entry name" value="PAS_8"/>
    <property type="match status" value="1"/>
</dbReference>
<dbReference type="InterPro" id="IPR035965">
    <property type="entry name" value="PAS-like_dom_sf"/>
</dbReference>
<dbReference type="SMART" id="SM00091">
    <property type="entry name" value="PAS"/>
    <property type="match status" value="1"/>
</dbReference>
<feature type="transmembrane region" description="Helical" evidence="2">
    <location>
        <begin position="170"/>
        <end position="191"/>
    </location>
</feature>
<sequence>MSSTPTDPPDDRRQPPAGPWRRLHASLMPDYNRRATGYWWSVVALGAVALGLAMGWMAGQRGGVLLQVLVGCGITMLAGLFPVRIPGSRNSFAAGELFIMLLLLLNGPAAAALAAAGEAFVGAARTSKRWTSRIISPATACLSMMVCGSLFQMATAALARHGPDSALAEAFVLLLAMVAAIGHFLLNTTLISLVPHLKRNEPLRWSSFVQSFGWVGTTYAASALIAGLLYLVFKASGVGVMAGAVPIIIVLLVMLHYHFRQRESDEKANALRIEAAEREAAQSARHLQQLRESERRFHSAFSHAAIGMALVSADGRVLQANPALAQLLGCGDEELAGRDFMRHVHRDDLPLLERQWRSLVDAGGPLRPGGTDEEGADTDETAAAVELRCLRSDGSQVAVAVHSGHFADRHASEPCLILQVQDISARREAEAKLQHIAYHDSLTALANRIRFGDCLAQAIARSKRDAGYRFAVMYLDFDRFKLINDTLGHAAGDRFLTLVAQRIREAVRPGDTVGRLGGDEFAILIDGLADEAPTLAMAERLQRMLAEPYLLDGTEVNSSASIGITFSTVGYDTPGDVLRDADIAMYRAKSAGRARTALFDASLRAQLAEQVNLERDLRRAIEQTQLSLAFQPIYDLASGRIDSFEALVRWDHPELGAVPPATFIPIAEDSAMISPLTDWVLASACRRLREFQQLQGQGLRARLHVNVSGTDMCRSNFVARVSTALLSNQLEPGQLTLEITESTLMHRLDAALQVMAQLREIGVGLSVDDFGTGYSSLAYLSTLPITSLKIDRSFVQRLNADARDAKDAEVVRAVITLGNALGKTVIAEGIETPEQLAQLRLMGCQFGQGYLLARPLTPEMAGALAQAERLRDAPPGAVADRDADAPANVPANVPASAALP</sequence>
<evidence type="ECO:0000256" key="1">
    <source>
        <dbReference type="SAM" id="MobiDB-lite"/>
    </source>
</evidence>
<dbReference type="Pfam" id="PF00563">
    <property type="entry name" value="EAL"/>
    <property type="match status" value="1"/>
</dbReference>
<dbReference type="CDD" id="cd01949">
    <property type="entry name" value="GGDEF"/>
    <property type="match status" value="1"/>
</dbReference>
<dbReference type="Gene3D" id="3.20.20.450">
    <property type="entry name" value="EAL domain"/>
    <property type="match status" value="1"/>
</dbReference>
<dbReference type="CDD" id="cd01948">
    <property type="entry name" value="EAL"/>
    <property type="match status" value="1"/>
</dbReference>
<dbReference type="Proteomes" id="UP001365405">
    <property type="component" value="Unassembled WGS sequence"/>
</dbReference>
<keyword evidence="2" id="KW-0812">Transmembrane</keyword>
<feature type="transmembrane region" description="Helical" evidence="2">
    <location>
        <begin position="97"/>
        <end position="122"/>
    </location>
</feature>
<dbReference type="SUPFAM" id="SSF141868">
    <property type="entry name" value="EAL domain-like"/>
    <property type="match status" value="1"/>
</dbReference>
<feature type="transmembrane region" description="Helical" evidence="2">
    <location>
        <begin position="37"/>
        <end position="57"/>
    </location>
</feature>
<dbReference type="PROSITE" id="PS50883">
    <property type="entry name" value="EAL"/>
    <property type="match status" value="1"/>
</dbReference>
<evidence type="ECO:0000259" key="4">
    <source>
        <dbReference type="PROSITE" id="PS50113"/>
    </source>
</evidence>
<dbReference type="SMART" id="SM00052">
    <property type="entry name" value="EAL"/>
    <property type="match status" value="1"/>
</dbReference>
<keyword evidence="2" id="KW-1133">Transmembrane helix</keyword>
<dbReference type="InterPro" id="IPR029787">
    <property type="entry name" value="Nucleotide_cyclase"/>
</dbReference>
<reference evidence="7 8" key="1">
    <citation type="submission" date="2024-04" db="EMBL/GenBank/DDBJ databases">
        <title>Novel species of the genus Ideonella isolated from streams.</title>
        <authorList>
            <person name="Lu H."/>
        </authorList>
    </citation>
    <scope>NUCLEOTIDE SEQUENCE [LARGE SCALE GENOMIC DNA]</scope>
    <source>
        <strain evidence="7 8">DXS22W</strain>
    </source>
</reference>
<feature type="domain" description="EAL" evidence="5">
    <location>
        <begin position="610"/>
        <end position="869"/>
    </location>
</feature>
<dbReference type="RefSeq" id="WP_341412034.1">
    <property type="nucleotide sequence ID" value="NZ_JBBUTH010000009.1"/>
</dbReference>
<keyword evidence="8" id="KW-1185">Reference proteome</keyword>
<name>A0ABU9CN65_9BURK</name>
<dbReference type="PROSITE" id="PS50113">
    <property type="entry name" value="PAC"/>
    <property type="match status" value="1"/>
</dbReference>
<evidence type="ECO:0000313" key="8">
    <source>
        <dbReference type="Proteomes" id="UP001365405"/>
    </source>
</evidence>
<feature type="domain" description="PAS" evidence="3">
    <location>
        <begin position="293"/>
        <end position="363"/>
    </location>
</feature>
<evidence type="ECO:0000259" key="5">
    <source>
        <dbReference type="PROSITE" id="PS50883"/>
    </source>
</evidence>
<dbReference type="Pfam" id="PF00990">
    <property type="entry name" value="GGDEF"/>
    <property type="match status" value="1"/>
</dbReference>
<feature type="domain" description="PAC" evidence="4">
    <location>
        <begin position="383"/>
        <end position="435"/>
    </location>
</feature>
<evidence type="ECO:0000259" key="3">
    <source>
        <dbReference type="PROSITE" id="PS50112"/>
    </source>
</evidence>
<feature type="compositionally biased region" description="Low complexity" evidence="1">
    <location>
        <begin position="885"/>
        <end position="900"/>
    </location>
</feature>
<dbReference type="InterPro" id="IPR001633">
    <property type="entry name" value="EAL_dom"/>
</dbReference>
<dbReference type="InterPro" id="IPR000160">
    <property type="entry name" value="GGDEF_dom"/>
</dbReference>
<dbReference type="SMART" id="SM00267">
    <property type="entry name" value="GGDEF"/>
    <property type="match status" value="1"/>
</dbReference>
<dbReference type="PANTHER" id="PTHR44757:SF2">
    <property type="entry name" value="BIOFILM ARCHITECTURE MAINTENANCE PROTEIN MBAA"/>
    <property type="match status" value="1"/>
</dbReference>
<organism evidence="7 8">
    <name type="scientific">Pseudaquabacterium inlustre</name>
    <dbReference type="NCBI Taxonomy" id="2984192"/>
    <lineage>
        <taxon>Bacteria</taxon>
        <taxon>Pseudomonadati</taxon>
        <taxon>Pseudomonadota</taxon>
        <taxon>Betaproteobacteria</taxon>
        <taxon>Burkholderiales</taxon>
        <taxon>Sphaerotilaceae</taxon>
        <taxon>Pseudaquabacterium</taxon>
    </lineage>
</organism>
<feature type="transmembrane region" description="Helical" evidence="2">
    <location>
        <begin position="239"/>
        <end position="259"/>
    </location>
</feature>
<protein>
    <submittedName>
        <fullName evidence="7">EAL domain-containing protein</fullName>
    </submittedName>
</protein>
<feature type="domain" description="GGDEF" evidence="6">
    <location>
        <begin position="468"/>
        <end position="601"/>
    </location>
</feature>
<dbReference type="PROSITE" id="PS50112">
    <property type="entry name" value="PAS"/>
    <property type="match status" value="1"/>
</dbReference>
<evidence type="ECO:0000259" key="6">
    <source>
        <dbReference type="PROSITE" id="PS50887"/>
    </source>
</evidence>
<dbReference type="SUPFAM" id="SSF55073">
    <property type="entry name" value="Nucleotide cyclase"/>
    <property type="match status" value="1"/>
</dbReference>
<dbReference type="InterPro" id="IPR052155">
    <property type="entry name" value="Biofilm_reg_signaling"/>
</dbReference>
<dbReference type="InterPro" id="IPR000700">
    <property type="entry name" value="PAS-assoc_C"/>
</dbReference>
<dbReference type="Gene3D" id="3.30.70.270">
    <property type="match status" value="1"/>
</dbReference>
<dbReference type="PANTHER" id="PTHR44757">
    <property type="entry name" value="DIGUANYLATE CYCLASE DGCP"/>
    <property type="match status" value="1"/>
</dbReference>
<dbReference type="Gene3D" id="3.30.450.20">
    <property type="entry name" value="PAS domain"/>
    <property type="match status" value="1"/>
</dbReference>
<dbReference type="SUPFAM" id="SSF55785">
    <property type="entry name" value="PYP-like sensor domain (PAS domain)"/>
    <property type="match status" value="1"/>
</dbReference>
<dbReference type="InterPro" id="IPR043128">
    <property type="entry name" value="Rev_trsase/Diguanyl_cyclase"/>
</dbReference>
<gene>
    <name evidence="7" type="ORF">AACH10_18865</name>
</gene>